<reference evidence="2 3" key="1">
    <citation type="submission" date="2018-06" db="EMBL/GenBank/DDBJ databases">
        <authorList>
            <consortium name="Pathogen Informatics"/>
            <person name="Doyle S."/>
        </authorList>
    </citation>
    <scope>NUCLEOTIDE SEQUENCE [LARGE SCALE GENOMIC DNA]</scope>
    <source>
        <strain evidence="2 3">NCTC10343</strain>
    </source>
</reference>
<dbReference type="AlphaFoldDB" id="A0A378XW32"/>
<dbReference type="EMBL" id="UGSC01000001">
    <property type="protein sequence ID" value="SUA68799.1"/>
    <property type="molecule type" value="Genomic_DNA"/>
</dbReference>
<evidence type="ECO:0000256" key="1">
    <source>
        <dbReference type="SAM" id="SignalP"/>
    </source>
</evidence>
<organism evidence="2 3">
    <name type="scientific">Paenibacillus polymyxa</name>
    <name type="common">Bacillus polymyxa</name>
    <dbReference type="NCBI Taxonomy" id="1406"/>
    <lineage>
        <taxon>Bacteria</taxon>
        <taxon>Bacillati</taxon>
        <taxon>Bacillota</taxon>
        <taxon>Bacilli</taxon>
        <taxon>Bacillales</taxon>
        <taxon>Paenibacillaceae</taxon>
        <taxon>Paenibacillus</taxon>
    </lineage>
</organism>
<dbReference type="Gene3D" id="2.60.120.380">
    <property type="match status" value="1"/>
</dbReference>
<dbReference type="RefSeq" id="WP_016819678.1">
    <property type="nucleotide sequence ID" value="NZ_CP036496.1"/>
</dbReference>
<feature type="chain" id="PRO_5016607626" evidence="1">
    <location>
        <begin position="25"/>
        <end position="166"/>
    </location>
</feature>
<evidence type="ECO:0000313" key="3">
    <source>
        <dbReference type="Proteomes" id="UP000254400"/>
    </source>
</evidence>
<feature type="signal peptide" evidence="1">
    <location>
        <begin position="1"/>
        <end position="24"/>
    </location>
</feature>
<dbReference type="Proteomes" id="UP000254400">
    <property type="component" value="Unassembled WGS sequence"/>
</dbReference>
<evidence type="ECO:0000313" key="2">
    <source>
        <dbReference type="EMBL" id="SUA68799.1"/>
    </source>
</evidence>
<keyword evidence="1" id="KW-0732">Signal</keyword>
<sequence length="166" mass="18572">MKKTLLASLGLTLMLSTTASVALAAEADSVPVAKESTIAPLLEYDEQEPNDTFEQANYYFIGDGVIGTLGEEKHGMWENYDVYKIMAENNSREVHFTIEGHRYPDSWLELTLFNSNGQSIKSSKNGQYFLNATLEQGKDYYLTVNAYGLQPGGKMFDYKVSSEVVR</sequence>
<dbReference type="GeneID" id="93350665"/>
<gene>
    <name evidence="2" type="ORF">NCTC10343_01885</name>
</gene>
<name>A0A378XW32_PAEPO</name>
<protein>
    <submittedName>
        <fullName evidence="2">Uncharacterized protein</fullName>
    </submittedName>
</protein>
<proteinExistence type="predicted"/>
<dbReference type="SUPFAM" id="SSF89260">
    <property type="entry name" value="Collagen-binding domain"/>
    <property type="match status" value="1"/>
</dbReference>
<accession>A0A378XW32</accession>